<gene>
    <name evidence="2" type="ORF">EYC80_002405</name>
</gene>
<feature type="transmembrane region" description="Helical" evidence="1">
    <location>
        <begin position="117"/>
        <end position="142"/>
    </location>
</feature>
<organism evidence="2 3">
    <name type="scientific">Monilinia laxa</name>
    <name type="common">Brown rot fungus</name>
    <name type="synonym">Sclerotinia laxa</name>
    <dbReference type="NCBI Taxonomy" id="61186"/>
    <lineage>
        <taxon>Eukaryota</taxon>
        <taxon>Fungi</taxon>
        <taxon>Dikarya</taxon>
        <taxon>Ascomycota</taxon>
        <taxon>Pezizomycotina</taxon>
        <taxon>Leotiomycetes</taxon>
        <taxon>Helotiales</taxon>
        <taxon>Sclerotiniaceae</taxon>
        <taxon>Monilinia</taxon>
    </lineage>
</organism>
<dbReference type="EMBL" id="VIGI01000008">
    <property type="protein sequence ID" value="KAB8297004.1"/>
    <property type="molecule type" value="Genomic_DNA"/>
</dbReference>
<feature type="transmembrane region" description="Helical" evidence="1">
    <location>
        <begin position="36"/>
        <end position="69"/>
    </location>
</feature>
<name>A0A5N6K4E5_MONLA</name>
<protein>
    <submittedName>
        <fullName evidence="2">Uncharacterized protein</fullName>
    </submittedName>
</protein>
<dbReference type="AlphaFoldDB" id="A0A5N6K4E5"/>
<feature type="transmembrane region" description="Helical" evidence="1">
    <location>
        <begin position="75"/>
        <end position="96"/>
    </location>
</feature>
<dbReference type="Proteomes" id="UP000326757">
    <property type="component" value="Unassembled WGS sequence"/>
</dbReference>
<evidence type="ECO:0000313" key="3">
    <source>
        <dbReference type="Proteomes" id="UP000326757"/>
    </source>
</evidence>
<evidence type="ECO:0000313" key="2">
    <source>
        <dbReference type="EMBL" id="KAB8297004.1"/>
    </source>
</evidence>
<comment type="caution">
    <text evidence="2">The sequence shown here is derived from an EMBL/GenBank/DDBJ whole genome shotgun (WGS) entry which is preliminary data.</text>
</comment>
<sequence length="256" mass="29828">MMSRLAFPMFSSHKTKQKENKSFKRLFDIKRENQKAGWISVSLFVQSFAFAFAFFCSCIIGSLAVWVGFLDIQSYAFMMDLFVCFFFLISLLRRIWTRVQGRLHYPIFGYERLLSTYPPICSCRVSLFCVFLTLALALPLLWMRALRVLVGFEDFEGEKAYRWMGFGLYVWDSLERVYCSIFIDFLSGFCVVLDWRVGPGLTVLVWGVWIGAWLYTMDGWMDGWIIGIERPGCVQRGKDMKFRQNQCMMGVQIAGP</sequence>
<keyword evidence="1" id="KW-1133">Transmembrane helix</keyword>
<keyword evidence="1" id="KW-0472">Membrane</keyword>
<evidence type="ECO:0000256" key="1">
    <source>
        <dbReference type="SAM" id="Phobius"/>
    </source>
</evidence>
<proteinExistence type="predicted"/>
<keyword evidence="1" id="KW-0812">Transmembrane</keyword>
<keyword evidence="3" id="KW-1185">Reference proteome</keyword>
<reference evidence="2 3" key="1">
    <citation type="submission" date="2019-06" db="EMBL/GenBank/DDBJ databases">
        <title>Genome Sequence of the Brown Rot Fungal Pathogen Monilinia laxa.</title>
        <authorList>
            <person name="De Miccolis Angelini R.M."/>
            <person name="Landi L."/>
            <person name="Abate D."/>
            <person name="Pollastro S."/>
            <person name="Romanazzi G."/>
            <person name="Faretra F."/>
        </authorList>
    </citation>
    <scope>NUCLEOTIDE SEQUENCE [LARGE SCALE GENOMIC DNA]</scope>
    <source>
        <strain evidence="2 3">Mlax316</strain>
    </source>
</reference>
<feature type="transmembrane region" description="Helical" evidence="1">
    <location>
        <begin position="197"/>
        <end position="215"/>
    </location>
</feature>
<accession>A0A5N6K4E5</accession>